<feature type="transmembrane region" description="Helical" evidence="1">
    <location>
        <begin position="12"/>
        <end position="31"/>
    </location>
</feature>
<evidence type="ECO:0000313" key="3">
    <source>
        <dbReference type="Proteomes" id="UP001597297"/>
    </source>
</evidence>
<reference evidence="3" key="1">
    <citation type="journal article" date="2019" name="Int. J. Syst. Evol. Microbiol.">
        <title>The Global Catalogue of Microorganisms (GCM) 10K type strain sequencing project: providing services to taxonomists for standard genome sequencing and annotation.</title>
        <authorList>
            <consortium name="The Broad Institute Genomics Platform"/>
            <consortium name="The Broad Institute Genome Sequencing Center for Infectious Disease"/>
            <person name="Wu L."/>
            <person name="Ma J."/>
        </authorList>
    </citation>
    <scope>NUCLEOTIDE SEQUENCE [LARGE SCALE GENOMIC DNA]</scope>
    <source>
        <strain evidence="3">JCM 16545</strain>
    </source>
</reference>
<comment type="caution">
    <text evidence="2">The sequence shown here is derived from an EMBL/GenBank/DDBJ whole genome shotgun (WGS) entry which is preliminary data.</text>
</comment>
<evidence type="ECO:0000256" key="1">
    <source>
        <dbReference type="SAM" id="Phobius"/>
    </source>
</evidence>
<feature type="transmembrane region" description="Helical" evidence="1">
    <location>
        <begin position="68"/>
        <end position="89"/>
    </location>
</feature>
<dbReference type="EMBL" id="JBHUJC010000010">
    <property type="protein sequence ID" value="MFD2275457.1"/>
    <property type="molecule type" value="Genomic_DNA"/>
</dbReference>
<keyword evidence="3" id="KW-1185">Reference proteome</keyword>
<evidence type="ECO:0008006" key="4">
    <source>
        <dbReference type="Google" id="ProtNLM"/>
    </source>
</evidence>
<proteinExistence type="predicted"/>
<evidence type="ECO:0000313" key="2">
    <source>
        <dbReference type="EMBL" id="MFD2275457.1"/>
    </source>
</evidence>
<sequence>MNTKKFWQSKTLWVQAISVISLLFPVVQEWLAENPVEVVTVFAAINTLVRFVTSGKIETFVGDRSDKVPMLLIGMCMAVAFGGLLPSCASRLPDGSRVEVSIPIPGVEGVGADLECDDDGCSFSVEAAGK</sequence>
<keyword evidence="1" id="KW-1133">Transmembrane helix</keyword>
<keyword evidence="1" id="KW-0812">Transmembrane</keyword>
<name>A0ABW5DYQ3_9BACT</name>
<dbReference type="RefSeq" id="WP_377092677.1">
    <property type="nucleotide sequence ID" value="NZ_JBHSJM010000001.1"/>
</dbReference>
<dbReference type="Proteomes" id="UP001597297">
    <property type="component" value="Unassembled WGS sequence"/>
</dbReference>
<keyword evidence="1" id="KW-0472">Membrane</keyword>
<gene>
    <name evidence="2" type="ORF">ACFSQZ_03155</name>
</gene>
<organism evidence="2 3">
    <name type="scientific">Rubritalea spongiae</name>
    <dbReference type="NCBI Taxonomy" id="430797"/>
    <lineage>
        <taxon>Bacteria</taxon>
        <taxon>Pseudomonadati</taxon>
        <taxon>Verrucomicrobiota</taxon>
        <taxon>Verrucomicrobiia</taxon>
        <taxon>Verrucomicrobiales</taxon>
        <taxon>Rubritaleaceae</taxon>
        <taxon>Rubritalea</taxon>
    </lineage>
</organism>
<protein>
    <recommendedName>
        <fullName evidence="4">Holin</fullName>
    </recommendedName>
</protein>
<accession>A0ABW5DYQ3</accession>